<dbReference type="AlphaFoldDB" id="A0A840XZ56"/>
<proteinExistence type="predicted"/>
<protein>
    <submittedName>
        <fullName evidence="3">Uncharacterized protein</fullName>
    </submittedName>
</protein>
<dbReference type="Proteomes" id="UP000562254">
    <property type="component" value="Unassembled WGS sequence"/>
</dbReference>
<dbReference type="EMBL" id="JACIJE010000023">
    <property type="protein sequence ID" value="MBB5691889.1"/>
    <property type="molecule type" value="Genomic_DNA"/>
</dbReference>
<evidence type="ECO:0000256" key="1">
    <source>
        <dbReference type="SAM" id="MobiDB-lite"/>
    </source>
</evidence>
<keyword evidence="4" id="KW-1185">Reference proteome</keyword>
<comment type="caution">
    <text evidence="3">The sequence shown here is derived from an EMBL/GenBank/DDBJ whole genome shotgun (WGS) entry which is preliminary data.</text>
</comment>
<feature type="chain" id="PRO_5032503675" evidence="2">
    <location>
        <begin position="27"/>
        <end position="112"/>
    </location>
</feature>
<reference evidence="3 4" key="1">
    <citation type="submission" date="2020-08" db="EMBL/GenBank/DDBJ databases">
        <title>Genomic Encyclopedia of Type Strains, Phase IV (KMG-IV): sequencing the most valuable type-strain genomes for metagenomic binning, comparative biology and taxonomic classification.</title>
        <authorList>
            <person name="Goeker M."/>
        </authorList>
    </citation>
    <scope>NUCLEOTIDE SEQUENCE [LARGE SCALE GENOMIC DNA]</scope>
    <source>
        <strain evidence="3 4">DSM 25895</strain>
    </source>
</reference>
<feature type="compositionally biased region" description="Low complexity" evidence="1">
    <location>
        <begin position="33"/>
        <end position="47"/>
    </location>
</feature>
<evidence type="ECO:0000256" key="2">
    <source>
        <dbReference type="SAM" id="SignalP"/>
    </source>
</evidence>
<organism evidence="3 4">
    <name type="scientific">Neoroseomonas alkaliterrae</name>
    <dbReference type="NCBI Taxonomy" id="1452450"/>
    <lineage>
        <taxon>Bacteria</taxon>
        <taxon>Pseudomonadati</taxon>
        <taxon>Pseudomonadota</taxon>
        <taxon>Alphaproteobacteria</taxon>
        <taxon>Acetobacterales</taxon>
        <taxon>Acetobacteraceae</taxon>
        <taxon>Neoroseomonas</taxon>
    </lineage>
</organism>
<evidence type="ECO:0000313" key="3">
    <source>
        <dbReference type="EMBL" id="MBB5691889.1"/>
    </source>
</evidence>
<keyword evidence="2" id="KW-0732">Signal</keyword>
<accession>A0A840XZ56</accession>
<dbReference type="RefSeq" id="WP_184487262.1">
    <property type="nucleotide sequence ID" value="NZ_JAAEDJ010000105.1"/>
</dbReference>
<feature type="signal peptide" evidence="2">
    <location>
        <begin position="1"/>
        <end position="26"/>
    </location>
</feature>
<dbReference type="PROSITE" id="PS51257">
    <property type="entry name" value="PROKAR_LIPOPROTEIN"/>
    <property type="match status" value="1"/>
</dbReference>
<feature type="region of interest" description="Disordered" evidence="1">
    <location>
        <begin position="24"/>
        <end position="66"/>
    </location>
</feature>
<evidence type="ECO:0000313" key="4">
    <source>
        <dbReference type="Proteomes" id="UP000562254"/>
    </source>
</evidence>
<sequence>MRSYGLRVAPAVVLLLGLSACGGGSAPPPTASVPPAASAPAAPAAPAWQDLNGARASSGEGELQRRGFELSRRQGLTQFWNHAPSRTCLRVVTSQGRYAVTQVPFTPQNCPV</sequence>
<gene>
    <name evidence="3" type="ORF">FHS88_004050</name>
</gene>
<name>A0A840XZ56_9PROT</name>